<keyword evidence="2" id="KW-0812">Transmembrane</keyword>
<dbReference type="PANTHER" id="PTHR35997:SF6">
    <property type="entry name" value="COTTON FIBER PROTEIN"/>
    <property type="match status" value="1"/>
</dbReference>
<comment type="caution">
    <text evidence="3">The sequence shown here is derived from an EMBL/GenBank/DDBJ whole genome shotgun (WGS) entry which is preliminary data.</text>
</comment>
<sequence>MAKPLPYLMEDPKKFYKNNKEYYNYPQNNYKAKGLSFFAFIFSVFIYISVFYTFNLSPSTLFNNAKFWFLISNTLILIIAADYGAFSSSNDNKRDVYDEYLAHGEAAKRRSSSLSFESEYSDIAKKTNVVVVKKRQEDHSPMQEKKEERVVADQESEIPEKKLQIVAKNDQELNKNLGSTTQEEEDIQEKTIVVCEENKTSKQLAKTYRRSKSEKDKRVVMDESYNKNSGRLLMRRSETNVVDQENYNHHAEDDINEFSTMSDEDLSRRIEEFIQRFNRQIRLQARAYNNN</sequence>
<feature type="region of interest" description="Disordered" evidence="1">
    <location>
        <begin position="135"/>
        <end position="154"/>
    </location>
</feature>
<evidence type="ECO:0000256" key="2">
    <source>
        <dbReference type="SAM" id="Phobius"/>
    </source>
</evidence>
<evidence type="ECO:0000313" key="3">
    <source>
        <dbReference type="EMBL" id="PON87892.1"/>
    </source>
</evidence>
<evidence type="ECO:0000256" key="1">
    <source>
        <dbReference type="SAM" id="MobiDB-lite"/>
    </source>
</evidence>
<reference evidence="4" key="1">
    <citation type="submission" date="2016-06" db="EMBL/GenBank/DDBJ databases">
        <title>Parallel loss of symbiosis genes in relatives of nitrogen-fixing non-legume Parasponia.</title>
        <authorList>
            <person name="Van Velzen R."/>
            <person name="Holmer R."/>
            <person name="Bu F."/>
            <person name="Rutten L."/>
            <person name="Van Zeijl A."/>
            <person name="Liu W."/>
            <person name="Santuari L."/>
            <person name="Cao Q."/>
            <person name="Sharma T."/>
            <person name="Shen D."/>
            <person name="Roswanjaya Y."/>
            <person name="Wardhani T."/>
            <person name="Kalhor M.S."/>
            <person name="Jansen J."/>
            <person name="Van den Hoogen J."/>
            <person name="Gungor B."/>
            <person name="Hartog M."/>
            <person name="Hontelez J."/>
            <person name="Verver J."/>
            <person name="Yang W.-C."/>
            <person name="Schijlen E."/>
            <person name="Repin R."/>
            <person name="Schilthuizen M."/>
            <person name="Schranz E."/>
            <person name="Heidstra R."/>
            <person name="Miyata K."/>
            <person name="Fedorova E."/>
            <person name="Kohlen W."/>
            <person name="Bisseling T."/>
            <person name="Smit S."/>
            <person name="Geurts R."/>
        </authorList>
    </citation>
    <scope>NUCLEOTIDE SEQUENCE [LARGE SCALE GENOMIC DNA]</scope>
    <source>
        <strain evidence="4">cv. RG33-2</strain>
    </source>
</reference>
<keyword evidence="4" id="KW-1185">Reference proteome</keyword>
<keyword evidence="2" id="KW-0472">Membrane</keyword>
<organism evidence="3 4">
    <name type="scientific">Trema orientale</name>
    <name type="common">Charcoal tree</name>
    <name type="synonym">Celtis orientalis</name>
    <dbReference type="NCBI Taxonomy" id="63057"/>
    <lineage>
        <taxon>Eukaryota</taxon>
        <taxon>Viridiplantae</taxon>
        <taxon>Streptophyta</taxon>
        <taxon>Embryophyta</taxon>
        <taxon>Tracheophyta</taxon>
        <taxon>Spermatophyta</taxon>
        <taxon>Magnoliopsida</taxon>
        <taxon>eudicotyledons</taxon>
        <taxon>Gunneridae</taxon>
        <taxon>Pentapetalae</taxon>
        <taxon>rosids</taxon>
        <taxon>fabids</taxon>
        <taxon>Rosales</taxon>
        <taxon>Cannabaceae</taxon>
        <taxon>Trema</taxon>
    </lineage>
</organism>
<dbReference type="AlphaFoldDB" id="A0A2P5EQV2"/>
<dbReference type="OrthoDB" id="680761at2759"/>
<gene>
    <name evidence="3" type="ORF">TorRG33x02_162710</name>
</gene>
<protein>
    <submittedName>
        <fullName evidence="3">Cotton fiber protein</fullName>
    </submittedName>
</protein>
<name>A0A2P5EQV2_TREOI</name>
<feature type="transmembrane region" description="Helical" evidence="2">
    <location>
        <begin position="35"/>
        <end position="55"/>
    </location>
</feature>
<keyword evidence="2" id="KW-1133">Transmembrane helix</keyword>
<evidence type="ECO:0000313" key="4">
    <source>
        <dbReference type="Proteomes" id="UP000237000"/>
    </source>
</evidence>
<feature type="transmembrane region" description="Helical" evidence="2">
    <location>
        <begin position="67"/>
        <end position="86"/>
    </location>
</feature>
<accession>A0A2P5EQV2</accession>
<dbReference type="EMBL" id="JXTC01000111">
    <property type="protein sequence ID" value="PON87892.1"/>
    <property type="molecule type" value="Genomic_DNA"/>
</dbReference>
<dbReference type="InParanoid" id="A0A2P5EQV2"/>
<dbReference type="PANTHER" id="PTHR35997">
    <property type="entry name" value="COTTON FIBER PROTEIN-RELATED"/>
    <property type="match status" value="1"/>
</dbReference>
<proteinExistence type="predicted"/>
<dbReference type="Proteomes" id="UP000237000">
    <property type="component" value="Unassembled WGS sequence"/>
</dbReference>